<accession>A0AAD4WFW8</accession>
<evidence type="ECO:0000313" key="3">
    <source>
        <dbReference type="Proteomes" id="UP001054821"/>
    </source>
</evidence>
<dbReference type="EMBL" id="JAJFAZ020000002">
    <property type="protein sequence ID" value="KAI5342599.1"/>
    <property type="molecule type" value="Genomic_DNA"/>
</dbReference>
<comment type="caution">
    <text evidence="2">The sequence shown here is derived from an EMBL/GenBank/DDBJ whole genome shotgun (WGS) entry which is preliminary data.</text>
</comment>
<dbReference type="Proteomes" id="UP001054821">
    <property type="component" value="Chromosome 2"/>
</dbReference>
<sequence>MAAGRVSVPSRLIVLVTVVGLYCGTFCAKDDDHHRCEPSSCGEFHNAINYNNYTIRVVDANLHKGTCSSIPRNSFTGYNYSDHNPYSFQVKQLHKNEMTLRFPFLKVRLIELSKPIIFITYRTPVNSPLYVETAPYTDAITSPSSARPHSQGNSFVMVGHVNASDLRELCHVELMVRTS</sequence>
<protein>
    <submittedName>
        <fullName evidence="2">Uncharacterized protein</fullName>
    </submittedName>
</protein>
<gene>
    <name evidence="2" type="ORF">L3X38_010474</name>
</gene>
<proteinExistence type="predicted"/>
<evidence type="ECO:0000313" key="2">
    <source>
        <dbReference type="EMBL" id="KAI5342599.1"/>
    </source>
</evidence>
<keyword evidence="3" id="KW-1185">Reference proteome</keyword>
<organism evidence="2 3">
    <name type="scientific">Prunus dulcis</name>
    <name type="common">Almond</name>
    <name type="synonym">Amygdalus dulcis</name>
    <dbReference type="NCBI Taxonomy" id="3755"/>
    <lineage>
        <taxon>Eukaryota</taxon>
        <taxon>Viridiplantae</taxon>
        <taxon>Streptophyta</taxon>
        <taxon>Embryophyta</taxon>
        <taxon>Tracheophyta</taxon>
        <taxon>Spermatophyta</taxon>
        <taxon>Magnoliopsida</taxon>
        <taxon>eudicotyledons</taxon>
        <taxon>Gunneridae</taxon>
        <taxon>Pentapetalae</taxon>
        <taxon>rosids</taxon>
        <taxon>fabids</taxon>
        <taxon>Rosales</taxon>
        <taxon>Rosaceae</taxon>
        <taxon>Amygdaloideae</taxon>
        <taxon>Amygdaleae</taxon>
        <taxon>Prunus</taxon>
    </lineage>
</organism>
<dbReference type="AlphaFoldDB" id="A0AAD4WFW8"/>
<evidence type="ECO:0000256" key="1">
    <source>
        <dbReference type="SAM" id="SignalP"/>
    </source>
</evidence>
<reference evidence="2 3" key="1">
    <citation type="journal article" date="2022" name="G3 (Bethesda)">
        <title>Whole-genome sequence and methylome profiling of the almond [Prunus dulcis (Mill.) D.A. Webb] cultivar 'Nonpareil'.</title>
        <authorList>
            <person name="D'Amico-Willman K.M."/>
            <person name="Ouma W.Z."/>
            <person name="Meulia T."/>
            <person name="Sideli G.M."/>
            <person name="Gradziel T.M."/>
            <person name="Fresnedo-Ramirez J."/>
        </authorList>
    </citation>
    <scope>NUCLEOTIDE SEQUENCE [LARGE SCALE GENOMIC DNA]</scope>
    <source>
        <strain evidence="2">Clone GOH B32 T37-40</strain>
    </source>
</reference>
<feature type="signal peptide" evidence="1">
    <location>
        <begin position="1"/>
        <end position="27"/>
    </location>
</feature>
<feature type="chain" id="PRO_5041928571" evidence="1">
    <location>
        <begin position="28"/>
        <end position="179"/>
    </location>
</feature>
<name>A0AAD4WFW8_PRUDU</name>
<keyword evidence="1" id="KW-0732">Signal</keyword>